<dbReference type="Proteomes" id="UP000182744">
    <property type="component" value="Unassembled WGS sequence"/>
</dbReference>
<dbReference type="PANTHER" id="PTHR34580:SF3">
    <property type="entry name" value="PROTEIN PAFB"/>
    <property type="match status" value="1"/>
</dbReference>
<evidence type="ECO:0000259" key="1">
    <source>
        <dbReference type="Pfam" id="PF13280"/>
    </source>
</evidence>
<protein>
    <submittedName>
        <fullName evidence="2">Predicted DNA-binding transcriptional regulator YafY, contains an HTH and WYL domains</fullName>
    </submittedName>
</protein>
<dbReference type="InterPro" id="IPR051534">
    <property type="entry name" value="CBASS_pafABC_assoc_protein"/>
</dbReference>
<dbReference type="EMBL" id="FNAU01000006">
    <property type="protein sequence ID" value="SDE33028.1"/>
    <property type="molecule type" value="Genomic_DNA"/>
</dbReference>
<dbReference type="Pfam" id="PF13280">
    <property type="entry name" value="WYL"/>
    <property type="match status" value="1"/>
</dbReference>
<dbReference type="PROSITE" id="PS52050">
    <property type="entry name" value="WYL"/>
    <property type="match status" value="1"/>
</dbReference>
<gene>
    <name evidence="2" type="ORF">SAMN05421878_10666</name>
</gene>
<keyword evidence="3" id="KW-1185">Reference proteome</keyword>
<dbReference type="InterPro" id="IPR026881">
    <property type="entry name" value="WYL_dom"/>
</dbReference>
<sequence length="402" mass="43589">MIGSGPFHRVRRRGTIGNVWPKLGGMSRGQREAGERQLALLESISAHPGITRAQLLEKIPAYRSRPAGESRQRMFERDVETLRNSGYAVIVEDDRYELSRTTPVVADVGVLGAGIIRALISALPGHDVRAGAARTGLTKMLSEAQETTPTAPARAGQAPGAGTAAGWFTQASIPSGDEVLSLARALQTERRVSFEYERAPGQYRSYEFEPWSIEEHYDAFYVSGVARYADREAADKPGPQSRKFQSRTFRVDRIVTGSVRVIGPAVHRRAQVDSALSTGTKVELAIRRGCAAPLAARGTYLRQFSAAAPDTAPQTASGHGFEMGAGTAETQIWEAYEYAALPRNSLFEDLVFYGPDVQILRPQEVRQEWEARLAHVAQVCAASAKGSAAGKNGFAGEEAESE</sequence>
<dbReference type="AlphaFoldDB" id="A0A1G7C102"/>
<organism evidence="2 3">
    <name type="scientific">Actinobaculum suis</name>
    <dbReference type="NCBI Taxonomy" id="1657"/>
    <lineage>
        <taxon>Bacteria</taxon>
        <taxon>Bacillati</taxon>
        <taxon>Actinomycetota</taxon>
        <taxon>Actinomycetes</taxon>
        <taxon>Actinomycetales</taxon>
        <taxon>Actinomycetaceae</taxon>
        <taxon>Actinobaculum</taxon>
    </lineage>
</organism>
<dbReference type="PANTHER" id="PTHR34580">
    <property type="match status" value="1"/>
</dbReference>
<reference evidence="3" key="1">
    <citation type="submission" date="2016-10" db="EMBL/GenBank/DDBJ databases">
        <authorList>
            <person name="Varghese N."/>
        </authorList>
    </citation>
    <scope>NUCLEOTIDE SEQUENCE [LARGE SCALE GENOMIC DNA]</scope>
    <source>
        <strain evidence="3">DSM 20639</strain>
    </source>
</reference>
<dbReference type="GO" id="GO:0003677">
    <property type="term" value="F:DNA binding"/>
    <property type="evidence" value="ECO:0007669"/>
    <property type="project" value="UniProtKB-KW"/>
</dbReference>
<name>A0A1G7C102_9ACTO</name>
<accession>A0A1G7C102</accession>
<feature type="domain" description="WYL" evidence="1">
    <location>
        <begin position="181"/>
        <end position="255"/>
    </location>
</feature>
<proteinExistence type="predicted"/>
<evidence type="ECO:0000313" key="3">
    <source>
        <dbReference type="Proteomes" id="UP000182744"/>
    </source>
</evidence>
<keyword evidence="2" id="KW-0238">DNA-binding</keyword>
<evidence type="ECO:0000313" key="2">
    <source>
        <dbReference type="EMBL" id="SDE33028.1"/>
    </source>
</evidence>